<feature type="signal peptide" evidence="1">
    <location>
        <begin position="1"/>
        <end position="18"/>
    </location>
</feature>
<evidence type="ECO:0000256" key="1">
    <source>
        <dbReference type="SAM" id="SignalP"/>
    </source>
</evidence>
<name>A0A1Y2CWQ6_9FUNG</name>
<feature type="chain" id="PRO_5012078907" description="Secreted protein" evidence="1">
    <location>
        <begin position="19"/>
        <end position="79"/>
    </location>
</feature>
<dbReference type="EMBL" id="MCGO01000005">
    <property type="protein sequence ID" value="ORY51450.1"/>
    <property type="molecule type" value="Genomic_DNA"/>
</dbReference>
<sequence>MCYVCLLLLVDTWIPTFAPLQQLCLFLSPNALSLIPPQLTDYSLTKPYHSISKVYRHLFFIECELLNCLSVALNIIVLH</sequence>
<keyword evidence="1" id="KW-0732">Signal</keyword>
<reference evidence="2 3" key="1">
    <citation type="submission" date="2016-07" db="EMBL/GenBank/DDBJ databases">
        <title>Pervasive Adenine N6-methylation of Active Genes in Fungi.</title>
        <authorList>
            <consortium name="DOE Joint Genome Institute"/>
            <person name="Mondo S.J."/>
            <person name="Dannebaum R.O."/>
            <person name="Kuo R.C."/>
            <person name="Labutti K."/>
            <person name="Haridas S."/>
            <person name="Kuo A."/>
            <person name="Salamov A."/>
            <person name="Ahrendt S.R."/>
            <person name="Lipzen A."/>
            <person name="Sullivan W."/>
            <person name="Andreopoulos W.B."/>
            <person name="Clum A."/>
            <person name="Lindquist E."/>
            <person name="Daum C."/>
            <person name="Ramamoorthy G.K."/>
            <person name="Gryganskyi A."/>
            <person name="Culley D."/>
            <person name="Magnuson J.K."/>
            <person name="James T.Y."/>
            <person name="O'Malley M.A."/>
            <person name="Stajich J.E."/>
            <person name="Spatafora J.W."/>
            <person name="Visel A."/>
            <person name="Grigoriev I.V."/>
        </authorList>
    </citation>
    <scope>NUCLEOTIDE SEQUENCE [LARGE SCALE GENOMIC DNA]</scope>
    <source>
        <strain evidence="2 3">JEL800</strain>
    </source>
</reference>
<evidence type="ECO:0000313" key="3">
    <source>
        <dbReference type="Proteomes" id="UP000193642"/>
    </source>
</evidence>
<protein>
    <recommendedName>
        <fullName evidence="4">Secreted protein</fullName>
    </recommendedName>
</protein>
<evidence type="ECO:0008006" key="4">
    <source>
        <dbReference type="Google" id="ProtNLM"/>
    </source>
</evidence>
<organism evidence="2 3">
    <name type="scientific">Rhizoclosmatium globosum</name>
    <dbReference type="NCBI Taxonomy" id="329046"/>
    <lineage>
        <taxon>Eukaryota</taxon>
        <taxon>Fungi</taxon>
        <taxon>Fungi incertae sedis</taxon>
        <taxon>Chytridiomycota</taxon>
        <taxon>Chytridiomycota incertae sedis</taxon>
        <taxon>Chytridiomycetes</taxon>
        <taxon>Chytridiales</taxon>
        <taxon>Chytriomycetaceae</taxon>
        <taxon>Rhizoclosmatium</taxon>
    </lineage>
</organism>
<keyword evidence="3" id="KW-1185">Reference proteome</keyword>
<accession>A0A1Y2CWQ6</accession>
<gene>
    <name evidence="2" type="ORF">BCR33DRAFT_455183</name>
</gene>
<dbReference type="Proteomes" id="UP000193642">
    <property type="component" value="Unassembled WGS sequence"/>
</dbReference>
<proteinExistence type="predicted"/>
<dbReference type="AlphaFoldDB" id="A0A1Y2CWQ6"/>
<evidence type="ECO:0000313" key="2">
    <source>
        <dbReference type="EMBL" id="ORY51450.1"/>
    </source>
</evidence>
<comment type="caution">
    <text evidence="2">The sequence shown here is derived from an EMBL/GenBank/DDBJ whole genome shotgun (WGS) entry which is preliminary data.</text>
</comment>